<keyword evidence="4 9" id="KW-0285">Flavoprotein</keyword>
<organism evidence="10 11">
    <name type="scientific">Hyphococcus luteus</name>
    <dbReference type="NCBI Taxonomy" id="2058213"/>
    <lineage>
        <taxon>Bacteria</taxon>
        <taxon>Pseudomonadati</taxon>
        <taxon>Pseudomonadota</taxon>
        <taxon>Alphaproteobacteria</taxon>
        <taxon>Parvularculales</taxon>
        <taxon>Parvularculaceae</taxon>
        <taxon>Hyphococcus</taxon>
    </lineage>
</organism>
<protein>
    <recommendedName>
        <fullName evidence="9">Methylenetetrahydrofolate reductase</fullName>
    </recommendedName>
</protein>
<name>A0A2S7KAF6_9PROT</name>
<dbReference type="SUPFAM" id="SSF51730">
    <property type="entry name" value="FAD-linked oxidoreductase"/>
    <property type="match status" value="1"/>
</dbReference>
<dbReference type="EMBL" id="PJCH01000001">
    <property type="protein sequence ID" value="PQA89496.1"/>
    <property type="molecule type" value="Genomic_DNA"/>
</dbReference>
<dbReference type="CDD" id="cd00537">
    <property type="entry name" value="MTHFR"/>
    <property type="match status" value="1"/>
</dbReference>
<dbReference type="PANTHER" id="PTHR45754">
    <property type="entry name" value="METHYLENETETRAHYDROFOLATE REDUCTASE"/>
    <property type="match status" value="1"/>
</dbReference>
<comment type="catalytic activity">
    <reaction evidence="8">
        <text>(6S)-5-methyl-5,6,7,8-tetrahydrofolate + NAD(+) = (6R)-5,10-methylene-5,6,7,8-tetrahydrofolate + NADH + H(+)</text>
        <dbReference type="Rhea" id="RHEA:19821"/>
        <dbReference type="ChEBI" id="CHEBI:15378"/>
        <dbReference type="ChEBI" id="CHEBI:15636"/>
        <dbReference type="ChEBI" id="CHEBI:18608"/>
        <dbReference type="ChEBI" id="CHEBI:57540"/>
        <dbReference type="ChEBI" id="CHEBI:57945"/>
        <dbReference type="EC" id="1.5.1.54"/>
    </reaction>
    <physiologicalReaction direction="right-to-left" evidence="8">
        <dbReference type="Rhea" id="RHEA:19823"/>
    </physiologicalReaction>
</comment>
<dbReference type="GO" id="GO:0005829">
    <property type="term" value="C:cytosol"/>
    <property type="evidence" value="ECO:0007669"/>
    <property type="project" value="TreeGrafter"/>
</dbReference>
<dbReference type="GO" id="GO:0009086">
    <property type="term" value="P:methionine biosynthetic process"/>
    <property type="evidence" value="ECO:0007669"/>
    <property type="project" value="TreeGrafter"/>
</dbReference>
<evidence type="ECO:0000256" key="7">
    <source>
        <dbReference type="ARBA" id="ARBA00034478"/>
    </source>
</evidence>
<evidence type="ECO:0000256" key="3">
    <source>
        <dbReference type="ARBA" id="ARBA00006743"/>
    </source>
</evidence>
<evidence type="ECO:0000256" key="5">
    <source>
        <dbReference type="ARBA" id="ARBA00022827"/>
    </source>
</evidence>
<dbReference type="UniPathway" id="UPA00193"/>
<dbReference type="Pfam" id="PF02219">
    <property type="entry name" value="MTHFR"/>
    <property type="match status" value="1"/>
</dbReference>
<comment type="caution">
    <text evidence="10">The sequence shown here is derived from an EMBL/GenBank/DDBJ whole genome shotgun (WGS) entry which is preliminary data.</text>
</comment>
<evidence type="ECO:0000256" key="2">
    <source>
        <dbReference type="ARBA" id="ARBA00004777"/>
    </source>
</evidence>
<dbReference type="InterPro" id="IPR029041">
    <property type="entry name" value="FAD-linked_oxidoreductase-like"/>
</dbReference>
<comment type="cofactor">
    <cofactor evidence="1 9">
        <name>FAD</name>
        <dbReference type="ChEBI" id="CHEBI:57692"/>
    </cofactor>
</comment>
<dbReference type="OrthoDB" id="9812555at2"/>
<evidence type="ECO:0000313" key="10">
    <source>
        <dbReference type="EMBL" id="PQA89496.1"/>
    </source>
</evidence>
<dbReference type="GO" id="GO:0035999">
    <property type="term" value="P:tetrahydrofolate interconversion"/>
    <property type="evidence" value="ECO:0007669"/>
    <property type="project" value="UniProtKB-UniPathway"/>
</dbReference>
<dbReference type="RefSeq" id="WP_104828198.1">
    <property type="nucleotide sequence ID" value="NZ_PJCH01000001.1"/>
</dbReference>
<proteinExistence type="inferred from homology"/>
<evidence type="ECO:0000313" key="11">
    <source>
        <dbReference type="Proteomes" id="UP000239504"/>
    </source>
</evidence>
<evidence type="ECO:0000256" key="9">
    <source>
        <dbReference type="RuleBase" id="RU003862"/>
    </source>
</evidence>
<dbReference type="Proteomes" id="UP000239504">
    <property type="component" value="Unassembled WGS sequence"/>
</dbReference>
<evidence type="ECO:0000256" key="6">
    <source>
        <dbReference type="ARBA" id="ARBA00023002"/>
    </source>
</evidence>
<dbReference type="AlphaFoldDB" id="A0A2S7KAF6"/>
<dbReference type="PANTHER" id="PTHR45754:SF3">
    <property type="entry name" value="METHYLENETETRAHYDROFOLATE REDUCTASE (NADPH)"/>
    <property type="match status" value="1"/>
</dbReference>
<keyword evidence="11" id="KW-1185">Reference proteome</keyword>
<gene>
    <name evidence="10" type="ORF">CW354_01075</name>
</gene>
<evidence type="ECO:0000256" key="1">
    <source>
        <dbReference type="ARBA" id="ARBA00001974"/>
    </source>
</evidence>
<dbReference type="Gene3D" id="3.20.20.220">
    <property type="match status" value="1"/>
</dbReference>
<dbReference type="GO" id="GO:0071949">
    <property type="term" value="F:FAD binding"/>
    <property type="evidence" value="ECO:0007669"/>
    <property type="project" value="TreeGrafter"/>
</dbReference>
<comment type="pathway">
    <text evidence="7">Amino-acid biosynthesis; L-methionine biosynthesis via de novo pathway.</text>
</comment>
<keyword evidence="5 9" id="KW-0274">FAD</keyword>
<keyword evidence="6 9" id="KW-0560">Oxidoreductase</keyword>
<dbReference type="InterPro" id="IPR003171">
    <property type="entry name" value="Mehydrof_redctse-like"/>
</dbReference>
<evidence type="ECO:0000256" key="4">
    <source>
        <dbReference type="ARBA" id="ARBA00022630"/>
    </source>
</evidence>
<reference evidence="10 11" key="1">
    <citation type="submission" date="2017-12" db="EMBL/GenBank/DDBJ databases">
        <authorList>
            <person name="Hurst M.R.H."/>
        </authorList>
    </citation>
    <scope>NUCLEOTIDE SEQUENCE [LARGE SCALE GENOMIC DNA]</scope>
    <source>
        <strain evidence="10 11">SY-3-19</strain>
    </source>
</reference>
<evidence type="ECO:0000256" key="8">
    <source>
        <dbReference type="ARBA" id="ARBA00048628"/>
    </source>
</evidence>
<dbReference type="GO" id="GO:0106312">
    <property type="term" value="F:methylenetetrahydrofolate reductase (NADH) activity"/>
    <property type="evidence" value="ECO:0007669"/>
    <property type="project" value="UniProtKB-EC"/>
</dbReference>
<comment type="similarity">
    <text evidence="3 9">Belongs to the methylenetetrahydrofolate reductase family.</text>
</comment>
<sequence length="287" mass="31027">MSQPAFSFEMFPPKSADGAEKVLDAARTLAELGPQFISVTYGAGGSSKDRTLGVVRALSEEDAAPAAGHITCAGASRAEVDGVLRDYWAAGVRRIVALRGDPEGGMGAQYSPHEEGYPYASDLIAGAKKIADFDISVGCYPETHPDARGLQDELETLKHKLDAGADRAITQFFFEPEIFLRYRDAAADFGIDKPIVPGIMLQSNYQGLTKIARLCGAFVPFKVMRAYETCGEERSARDRATVEIAASICERLKREGVEAFHFYTMNRSALASALCQGLGLCKDRRAA</sequence>
<comment type="pathway">
    <text evidence="2 9">One-carbon metabolism; tetrahydrofolate interconversion.</text>
</comment>
<accession>A0A2S7KAF6</accession>